<dbReference type="GO" id="GO:0008270">
    <property type="term" value="F:zinc ion binding"/>
    <property type="evidence" value="ECO:0007669"/>
    <property type="project" value="InterPro"/>
</dbReference>
<accession>A0A1G2AXP1</accession>
<dbReference type="GO" id="GO:0000049">
    <property type="term" value="F:tRNA binding"/>
    <property type="evidence" value="ECO:0007669"/>
    <property type="project" value="InterPro"/>
</dbReference>
<dbReference type="InterPro" id="IPR000924">
    <property type="entry name" value="Glu/Gln-tRNA-synth"/>
</dbReference>
<dbReference type="GO" id="GO:0005524">
    <property type="term" value="F:ATP binding"/>
    <property type="evidence" value="ECO:0007669"/>
    <property type="project" value="UniProtKB-UniRule"/>
</dbReference>
<dbReference type="PANTHER" id="PTHR43311:SF2">
    <property type="entry name" value="GLUTAMATE--TRNA LIGASE, MITOCHONDRIAL-RELATED"/>
    <property type="match status" value="1"/>
</dbReference>
<dbReference type="HAMAP" id="MF_00022">
    <property type="entry name" value="Glu_tRNA_synth_type1"/>
    <property type="match status" value="1"/>
</dbReference>
<dbReference type="Pfam" id="PF00749">
    <property type="entry name" value="tRNA-synt_1c"/>
    <property type="match status" value="1"/>
</dbReference>
<dbReference type="InterPro" id="IPR014729">
    <property type="entry name" value="Rossmann-like_a/b/a_fold"/>
</dbReference>
<dbReference type="GO" id="GO:0006424">
    <property type="term" value="P:glutamyl-tRNA aminoacylation"/>
    <property type="evidence" value="ECO:0007669"/>
    <property type="project" value="UniProtKB-UniRule"/>
</dbReference>
<feature type="domain" description="Aminoacyl-tRNA synthetase class I anticodon-binding" evidence="9">
    <location>
        <begin position="338"/>
        <end position="481"/>
    </location>
</feature>
<dbReference type="PRINTS" id="PR00987">
    <property type="entry name" value="TRNASYNTHGLU"/>
</dbReference>
<dbReference type="Gene3D" id="3.40.50.620">
    <property type="entry name" value="HUPs"/>
    <property type="match status" value="1"/>
</dbReference>
<dbReference type="SUPFAM" id="SSF52374">
    <property type="entry name" value="Nucleotidylyl transferase"/>
    <property type="match status" value="1"/>
</dbReference>
<reference evidence="10 11" key="1">
    <citation type="journal article" date="2016" name="Nat. Commun.">
        <title>Thousands of microbial genomes shed light on interconnected biogeochemical processes in an aquifer system.</title>
        <authorList>
            <person name="Anantharaman K."/>
            <person name="Brown C.T."/>
            <person name="Hug L.A."/>
            <person name="Sharon I."/>
            <person name="Castelle C.J."/>
            <person name="Probst A.J."/>
            <person name="Thomas B.C."/>
            <person name="Singh A."/>
            <person name="Wilkins M.J."/>
            <person name="Karaoz U."/>
            <person name="Brodie E.L."/>
            <person name="Williams K.H."/>
            <person name="Hubbard S.S."/>
            <person name="Banfield J.F."/>
        </authorList>
    </citation>
    <scope>NUCLEOTIDE SEQUENCE [LARGE SCALE GENOMIC DNA]</scope>
</reference>
<dbReference type="EMBL" id="MHKD01000042">
    <property type="protein sequence ID" value="OGY81684.1"/>
    <property type="molecule type" value="Genomic_DNA"/>
</dbReference>
<feature type="short sequence motif" description="'HIGH' region" evidence="7">
    <location>
        <begin position="14"/>
        <end position="24"/>
    </location>
</feature>
<dbReference type="InterPro" id="IPR004527">
    <property type="entry name" value="Glu-tRNA-ligase_bac/mito"/>
</dbReference>
<dbReference type="Gene3D" id="1.10.10.350">
    <property type="match status" value="1"/>
</dbReference>
<dbReference type="PANTHER" id="PTHR43311">
    <property type="entry name" value="GLUTAMATE--TRNA LIGASE"/>
    <property type="match status" value="1"/>
</dbReference>
<feature type="domain" description="Glutamyl/glutaminyl-tRNA synthetase class Ib catalytic" evidence="8">
    <location>
        <begin position="7"/>
        <end position="324"/>
    </location>
</feature>
<proteinExistence type="inferred from homology"/>
<comment type="caution">
    <text evidence="10">The sequence shown here is derived from an EMBL/GenBank/DDBJ whole genome shotgun (WGS) entry which is preliminary data.</text>
</comment>
<name>A0A1G2AXP1_9BACT</name>
<evidence type="ECO:0000259" key="8">
    <source>
        <dbReference type="Pfam" id="PF00749"/>
    </source>
</evidence>
<evidence type="ECO:0000256" key="5">
    <source>
        <dbReference type="ARBA" id="ARBA00022917"/>
    </source>
</evidence>
<dbReference type="FunFam" id="3.40.50.620:FF:000045">
    <property type="entry name" value="Glutamate--tRNA ligase, mitochondrial"/>
    <property type="match status" value="1"/>
</dbReference>
<dbReference type="InterPro" id="IPR020751">
    <property type="entry name" value="aa-tRNA-synth_I_codon-bd_sub2"/>
</dbReference>
<dbReference type="GO" id="GO:0004818">
    <property type="term" value="F:glutamate-tRNA ligase activity"/>
    <property type="evidence" value="ECO:0007669"/>
    <property type="project" value="UniProtKB-UniRule"/>
</dbReference>
<dbReference type="Proteomes" id="UP000176952">
    <property type="component" value="Unassembled WGS sequence"/>
</dbReference>
<dbReference type="EC" id="6.1.1.17" evidence="7"/>
<dbReference type="GO" id="GO:0005829">
    <property type="term" value="C:cytosol"/>
    <property type="evidence" value="ECO:0007669"/>
    <property type="project" value="TreeGrafter"/>
</dbReference>
<evidence type="ECO:0000256" key="2">
    <source>
        <dbReference type="ARBA" id="ARBA00022598"/>
    </source>
</evidence>
<organism evidence="10 11">
    <name type="scientific">Candidatus Kerfeldbacteria bacterium RIFCSPHIGHO2_12_FULL_48_17</name>
    <dbReference type="NCBI Taxonomy" id="1798542"/>
    <lineage>
        <taxon>Bacteria</taxon>
        <taxon>Candidatus Kerfeldiibacteriota</taxon>
    </lineage>
</organism>
<evidence type="ECO:0000256" key="3">
    <source>
        <dbReference type="ARBA" id="ARBA00022741"/>
    </source>
</evidence>
<keyword evidence="4 7" id="KW-0067">ATP-binding</keyword>
<dbReference type="InterPro" id="IPR049940">
    <property type="entry name" value="GluQ/Sye"/>
</dbReference>
<dbReference type="Pfam" id="PF19269">
    <property type="entry name" value="Anticodon_2"/>
    <property type="match status" value="1"/>
</dbReference>
<comment type="subcellular location">
    <subcellularLocation>
        <location evidence="7">Cytoplasm</location>
    </subcellularLocation>
</comment>
<evidence type="ECO:0000256" key="7">
    <source>
        <dbReference type="HAMAP-Rule" id="MF_00022"/>
    </source>
</evidence>
<gene>
    <name evidence="7" type="primary">gltX</name>
    <name evidence="10" type="ORF">A3F54_01320</name>
</gene>
<dbReference type="CDD" id="cd00808">
    <property type="entry name" value="GluRS_core"/>
    <property type="match status" value="1"/>
</dbReference>
<comment type="function">
    <text evidence="7">Catalyzes the attachment of glutamate to tRNA(Glu) in a two-step reaction: glutamate is first activated by ATP to form Glu-AMP and then transferred to the acceptor end of tRNA(Glu).</text>
</comment>
<evidence type="ECO:0000313" key="10">
    <source>
        <dbReference type="EMBL" id="OGY81684.1"/>
    </source>
</evidence>
<keyword evidence="5 7" id="KW-0648">Protein biosynthesis</keyword>
<protein>
    <recommendedName>
        <fullName evidence="7">Glutamate--tRNA ligase</fullName>
        <ecNumber evidence="7">6.1.1.17</ecNumber>
    </recommendedName>
    <alternativeName>
        <fullName evidence="7">Glutamyl-tRNA synthetase</fullName>
        <shortName evidence="7">GluRS</shortName>
    </alternativeName>
</protein>
<keyword evidence="6 7" id="KW-0030">Aminoacyl-tRNA synthetase</keyword>
<dbReference type="STRING" id="1798542.A3F54_01320"/>
<dbReference type="SUPFAM" id="SSF48163">
    <property type="entry name" value="An anticodon-binding domain of class I aminoacyl-tRNA synthetases"/>
    <property type="match status" value="1"/>
</dbReference>
<sequence>MNEIKIQIRTRFAPSPTGKQHIGGFRTALYSYLYAKKQNGVFILRIEDTDQARSVKGSVESIYDGLKWLGIHPDEGPREGGEYGPYSQSERLDMYKKFVQELLDGKHAYYCFCAPERLTELKQAQSAAAKPPKYDQKCLKLTPDEIKEKLKAGEKYVVRQKMPSEPTLTTFDELRGKTLWQTKDLDDHVLLKSDGFPTYHLANVVDDHLMKITHVFRGEEWLPSFPKHVALHGAFGWKMPKFIHLPLILSKEGGKLSKRKGAVPLVDMQHQGFLPEAVVNFMAFLGWNPKTEQEIFSMDQLIEKFSIKGLNKAGAIYDTEKLLWYNAHYIHHAPAEKLLQQAKEFLPGGFSDDLYKKIITIEKSRLTALSELSEITDYLFTKKLKIDTKILPWKENTPDATAQALKFSADALAKIGEKDWEKQENIEKTLKTAIQTSNQKNGPILWPLRVALTGKTQSPSPFEVAWALGKEETQNRIVAAIKACS</sequence>
<dbReference type="InterPro" id="IPR033910">
    <property type="entry name" value="GluRS_core"/>
</dbReference>
<evidence type="ECO:0000313" key="11">
    <source>
        <dbReference type="Proteomes" id="UP000176952"/>
    </source>
</evidence>
<evidence type="ECO:0000256" key="6">
    <source>
        <dbReference type="ARBA" id="ARBA00023146"/>
    </source>
</evidence>
<evidence type="ECO:0000259" key="9">
    <source>
        <dbReference type="Pfam" id="PF19269"/>
    </source>
</evidence>
<comment type="subunit">
    <text evidence="7">Monomer.</text>
</comment>
<dbReference type="InterPro" id="IPR008925">
    <property type="entry name" value="aa_tRNA-synth_I_cd-bd_sf"/>
</dbReference>
<comment type="caution">
    <text evidence="7">Lacks conserved residue(s) required for the propagation of feature annotation.</text>
</comment>
<evidence type="ECO:0000256" key="4">
    <source>
        <dbReference type="ARBA" id="ARBA00022840"/>
    </source>
</evidence>
<comment type="catalytic activity">
    <reaction evidence="7">
        <text>tRNA(Glu) + L-glutamate + ATP = L-glutamyl-tRNA(Glu) + AMP + diphosphate</text>
        <dbReference type="Rhea" id="RHEA:23540"/>
        <dbReference type="Rhea" id="RHEA-COMP:9663"/>
        <dbReference type="Rhea" id="RHEA-COMP:9680"/>
        <dbReference type="ChEBI" id="CHEBI:29985"/>
        <dbReference type="ChEBI" id="CHEBI:30616"/>
        <dbReference type="ChEBI" id="CHEBI:33019"/>
        <dbReference type="ChEBI" id="CHEBI:78442"/>
        <dbReference type="ChEBI" id="CHEBI:78520"/>
        <dbReference type="ChEBI" id="CHEBI:456215"/>
        <dbReference type="EC" id="6.1.1.17"/>
    </reaction>
</comment>
<dbReference type="InterPro" id="IPR045462">
    <property type="entry name" value="aa-tRNA-synth_I_cd-bd"/>
</dbReference>
<feature type="binding site" evidence="7">
    <location>
        <position position="258"/>
    </location>
    <ligand>
        <name>ATP</name>
        <dbReference type="ChEBI" id="CHEBI:30616"/>
    </ligand>
</feature>
<evidence type="ECO:0000256" key="1">
    <source>
        <dbReference type="ARBA" id="ARBA00007894"/>
    </source>
</evidence>
<keyword evidence="2 7" id="KW-0436">Ligase</keyword>
<feature type="short sequence motif" description="'KMSKS' region" evidence="7">
    <location>
        <begin position="255"/>
        <end position="259"/>
    </location>
</feature>
<keyword evidence="3 7" id="KW-0547">Nucleotide-binding</keyword>
<dbReference type="AlphaFoldDB" id="A0A1G2AXP1"/>
<keyword evidence="7" id="KW-0963">Cytoplasm</keyword>
<dbReference type="InterPro" id="IPR020058">
    <property type="entry name" value="Glu/Gln-tRNA-synth_Ib_cat-dom"/>
</dbReference>
<comment type="similarity">
    <text evidence="1 7">Belongs to the class-I aminoacyl-tRNA synthetase family. Glutamate--tRNA ligase type 1 subfamily.</text>
</comment>
<dbReference type="NCBIfam" id="TIGR00464">
    <property type="entry name" value="gltX_bact"/>
    <property type="match status" value="1"/>
</dbReference>